<gene>
    <name evidence="2" type="ORF">CEUSTIGMA_g10240.t1</name>
</gene>
<accession>A0A250XIA9</accession>
<evidence type="ECO:0000256" key="1">
    <source>
        <dbReference type="SAM" id="MobiDB-lite"/>
    </source>
</evidence>
<feature type="compositionally biased region" description="Basic and acidic residues" evidence="1">
    <location>
        <begin position="517"/>
        <end position="526"/>
    </location>
</feature>
<feature type="region of interest" description="Disordered" evidence="1">
    <location>
        <begin position="498"/>
        <end position="526"/>
    </location>
</feature>
<feature type="region of interest" description="Disordered" evidence="1">
    <location>
        <begin position="64"/>
        <end position="85"/>
    </location>
</feature>
<feature type="compositionally biased region" description="Basic and acidic residues" evidence="1">
    <location>
        <begin position="472"/>
        <end position="483"/>
    </location>
</feature>
<feature type="compositionally biased region" description="Polar residues" evidence="1">
    <location>
        <begin position="1357"/>
        <end position="1366"/>
    </location>
</feature>
<feature type="region of interest" description="Disordered" evidence="1">
    <location>
        <begin position="1338"/>
        <end position="1372"/>
    </location>
</feature>
<sequence>MPPRRLRGLSGHPGSAHGWRQQQQQQQLVAALLEMPGQAMLPSYIQARLNTVLSSCGFTTFSSNSTPLLNEDTSSSRDGHGDEMDERMSGQVERLIHHLQYLMYDLTMMKGHHVISSSLLDQAIPQETDTSSSQESAATFSSIAPHARVEAAPMSSKVINPNLNPKVPYGLVSPHHAAGTANPFLGKNGTCPEPEAVPRSQPPSAKPPPHNDAETWTVKPTAQFSANLLHSYLAMSWPPLRACLVSSRGAVLDDLALPSTWALPAAAYGAVVQALGMEHMVPELLYLLIPDQDLITSLLSLLLKDCPFLSLGLMAGLYPLTQDLDLDTTMFSRAGNYVGDGTSSALLKQSRDGSDIPSTLSFSSTSPVGLSAVAAGLSGDAILPSSKHRIAMIKAAYEKLSGTLSSKLASQVHGLERTLYQSSSVRILQQQQSTLSASEPTRQLGQSDATGGIKGSADTSSDHWKVGAAEAAAKEPRALEEPQQHYLADSLRLQSKDVDTTSEGPSQVGGPPSSTHVDAEDPRTCSADAVDHSRVADPSFDPVKDPFTYQDTLDHPASSPAAWRRLAEIRNAATGTAPGPSLMNIAVAAAAATAAACCLPLPGPPQLLPAWSLSSMSQGGSSSGVSWTQRLAAVIVATLTPGMPCPWLAVHSLPEVLPSLLGTNPYSALASTLALLELSSRLTSMPESASRKSETASAASGHSFAPALDMVLLHMAMGSIAELRQAQHQQALLQAVLARPSLLQLVTYWSLDASIQTAASRKIVSILNRMIHMHDLERSHGVVLSRGQLQDLHAEAAAELLPLAVVAPLQLVARLVSDGVHHAGQLDLVLELMGAFRPLMKSRSLCQVLFLQQQQQQQQHQQLERQQVLGSKGCVLTSGSSAVLHHTGEDGLLACTLRELLLGLPFPSFPKEPPSALRNDSQKGSSIEAISAESSSSQAFAAAATAPHHSPSDRSTLLRLCGALAEQGLLERSQQVQHVVVPVLRAWMTGGLLGGLDAQMYTALLLLADALRLDDQQLNIESAHVAPVSTPQHQVHQANPSSAGVTLIKVSAAMKQAASIMNHQWRSLGACSSTSQSPVVEQIIGLTDTGTAVLEASRTSANSFSLASLLLLLVQLQQSFRARSWSHSQHESVDNCVDTHLMQGIHHIMDHDSSRAARIMDGIQVLLPSLVTGEALDLLGRLVESLVLIIREEAVSMWPELLLLAGAASSDTLSAEQSDGGLVLANDNQQQDEGVALCSDSRKGLPLKQVEVVEHSSAHQLSYRHVEGEAADARVVLHELKELLHCTCQLLDRSSLMVLLPVLEVPLGLPSDEEEDDVSLRNKVLSILLPLELWRPARRQQQQRRSRSTRPTSSTTNLKPGSSTTAKDAADDEELVRRRLWESRLQDMLLWSSSSDAHAALLTQLLVRLGDDDDDDGSTEEEEEEVINNLDHSQISSERVCRLLQLPPPPLDGMARSVSGIMVRVMATSLAVTSSSASGDGLEALGKLRLPGSYLIASLSCILVGVLPAGPVARVLHLGLPALVRAFLRLEAIRSTGLVTYTPPVSTFRGSTQSKAAEAYAAERTVRAALQQQVPAYCGRPLRGGSRQRGVHKLSSRKDLMHIMTALDSSVSGSERAYCVHMAMASVRQAVRQSAVVAAAAAEHAARGSPSDHHSTNRSLTAFMQGAADRCFSQASKYMQAATEGQFVNDISRMLHNSVALETAAWKAAEDNGISWCLGWIGLIETVHTLVTCASLHEAVHEVSTASGGTSRDILHHLQLDIGTLQVLMLSLIRKVATPELVIKQEANDIGGRERGHQETGAKSVDASASDSSILGTLVVSIGHKLSITYREVLLLIKEALKPLAAKSHTENLKLALQQALLVAEKVAEDYLPSVGLFKEAEDDLITEALQSCLYE</sequence>
<protein>
    <submittedName>
        <fullName evidence="2">Uncharacterized protein</fullName>
    </submittedName>
</protein>
<feature type="compositionally biased region" description="Pro residues" evidence="1">
    <location>
        <begin position="200"/>
        <end position="210"/>
    </location>
</feature>
<evidence type="ECO:0000313" key="3">
    <source>
        <dbReference type="Proteomes" id="UP000232323"/>
    </source>
</evidence>
<comment type="caution">
    <text evidence="2">The sequence shown here is derived from an EMBL/GenBank/DDBJ whole genome shotgun (WGS) entry which is preliminary data.</text>
</comment>
<keyword evidence="3" id="KW-1185">Reference proteome</keyword>
<organism evidence="2 3">
    <name type="scientific">Chlamydomonas eustigma</name>
    <dbReference type="NCBI Taxonomy" id="1157962"/>
    <lineage>
        <taxon>Eukaryota</taxon>
        <taxon>Viridiplantae</taxon>
        <taxon>Chlorophyta</taxon>
        <taxon>core chlorophytes</taxon>
        <taxon>Chlorophyceae</taxon>
        <taxon>CS clade</taxon>
        <taxon>Chlamydomonadales</taxon>
        <taxon>Chlamydomonadaceae</taxon>
        <taxon>Chlamydomonas</taxon>
    </lineage>
</organism>
<proteinExistence type="predicted"/>
<feature type="region of interest" description="Disordered" evidence="1">
    <location>
        <begin position="431"/>
        <end position="483"/>
    </location>
</feature>
<feature type="compositionally biased region" description="Basic residues" evidence="1">
    <location>
        <begin position="1338"/>
        <end position="1348"/>
    </location>
</feature>
<feature type="compositionally biased region" description="Polar residues" evidence="1">
    <location>
        <begin position="431"/>
        <end position="449"/>
    </location>
</feature>
<dbReference type="Proteomes" id="UP000232323">
    <property type="component" value="Unassembled WGS sequence"/>
</dbReference>
<dbReference type="EMBL" id="BEGY01000086">
    <property type="protein sequence ID" value="GAX82814.1"/>
    <property type="molecule type" value="Genomic_DNA"/>
</dbReference>
<reference evidence="2 3" key="1">
    <citation type="submission" date="2017-08" db="EMBL/GenBank/DDBJ databases">
        <title>Acidophilic green algal genome provides insights into adaptation to an acidic environment.</title>
        <authorList>
            <person name="Hirooka S."/>
            <person name="Hirose Y."/>
            <person name="Kanesaki Y."/>
            <person name="Higuchi S."/>
            <person name="Fujiwara T."/>
            <person name="Onuma R."/>
            <person name="Era A."/>
            <person name="Ohbayashi R."/>
            <person name="Uzuka A."/>
            <person name="Nozaki H."/>
            <person name="Yoshikawa H."/>
            <person name="Miyagishima S.Y."/>
        </authorList>
    </citation>
    <scope>NUCLEOTIDE SEQUENCE [LARGE SCALE GENOMIC DNA]</scope>
    <source>
        <strain evidence="2 3">NIES-2499</strain>
    </source>
</reference>
<name>A0A250XIA9_9CHLO</name>
<feature type="region of interest" description="Disordered" evidence="1">
    <location>
        <begin position="181"/>
        <end position="215"/>
    </location>
</feature>
<feature type="compositionally biased region" description="Polar residues" evidence="1">
    <location>
        <begin position="64"/>
        <end position="73"/>
    </location>
</feature>
<evidence type="ECO:0000313" key="2">
    <source>
        <dbReference type="EMBL" id="GAX82814.1"/>
    </source>
</evidence>
<feature type="compositionally biased region" description="Basic and acidic residues" evidence="1">
    <location>
        <begin position="74"/>
        <end position="85"/>
    </location>
</feature>
<feature type="region of interest" description="Disordered" evidence="1">
    <location>
        <begin position="1"/>
        <end position="23"/>
    </location>
</feature>